<evidence type="ECO:0000256" key="2">
    <source>
        <dbReference type="ARBA" id="ARBA00007312"/>
    </source>
</evidence>
<comment type="function">
    <text evidence="12">Accessory subunit of the mitochondrial membrane respiratory chain NADH dehydrogenase (Complex I), that is believed not to be involved in catalysis. Complex I functions in the transfer of electrons from NADH to the respiratory chain. The immediate electron acceptor for the enzyme is believed to be ubiquinone. Involved in the interferon/all-trans-retinoic acid (IFN/RA) induced cell death. This apoptotic activity is inhibited by interaction with viral IRF1. Prevents the transactivation of STAT3 target genes. May play a role in CARD15-mediated innate mucosal responses and serve to regulate intestinal epithelial cell responses to microbes.</text>
</comment>
<keyword evidence="8 14" id="KW-0249">Electron transport</keyword>
<evidence type="ECO:0000256" key="5">
    <source>
        <dbReference type="ARBA" id="ARBA00022660"/>
    </source>
</evidence>
<dbReference type="Pfam" id="PF06212">
    <property type="entry name" value="GRIM-19"/>
    <property type="match status" value="1"/>
</dbReference>
<sequence length="152" mass="17756">MSTAARGFTQDLPPKEGYCPIPTERVPLRTFLGGRAALGLCLFSTVVGHYLYYIEWKRIMRENIEMKSAQFAILPILMAERDRTFLKQVKRNIAEEKELMKYYPGWKVGTYFGDPVYKTIPEDEFVEPDHIEYFIHTHPNDFKAKLTLKLMS</sequence>
<evidence type="ECO:0000256" key="12">
    <source>
        <dbReference type="ARBA" id="ARBA00045908"/>
    </source>
</evidence>
<comment type="function">
    <text evidence="14">Complex I functions in the transfer of electrons from NADH to the respiratory chain. Accessory subunit of the mitochondrial membrane respiratory chain NADH dehydrogenase (Complex I), that is believed not to be involved in catalysis.</text>
</comment>
<dbReference type="PANTHER" id="PTHR12966">
    <property type="entry name" value="NADH DEHYDROGENASE UBIQUINONE 1 ALPHA SUBCOMPLEX SUBUNIT 13"/>
    <property type="match status" value="1"/>
</dbReference>
<evidence type="ECO:0000256" key="9">
    <source>
        <dbReference type="ARBA" id="ARBA00022989"/>
    </source>
</evidence>
<keyword evidence="9 14" id="KW-1133">Transmembrane helix</keyword>
<keyword evidence="4 14" id="KW-0813">Transport</keyword>
<comment type="subunit">
    <text evidence="13">Complex I is composed of 45 different subunits. Interacts with CARD15, but not with CARD4. Interacts with STAT3, but not with STAT1, STAT2 and STAT5A. Interacts with OLFM4.</text>
</comment>
<evidence type="ECO:0000256" key="14">
    <source>
        <dbReference type="RuleBase" id="RU368034"/>
    </source>
</evidence>
<dbReference type="AlphaFoldDB" id="A0ABD2ACY4"/>
<evidence type="ECO:0000313" key="15">
    <source>
        <dbReference type="EMBL" id="KAL2718483.1"/>
    </source>
</evidence>
<dbReference type="PANTHER" id="PTHR12966:SF0">
    <property type="entry name" value="NADH DEHYDROGENASE [UBIQUINONE] 1 ALPHA SUBCOMPLEX SUBUNIT 13"/>
    <property type="match status" value="1"/>
</dbReference>
<keyword evidence="6 14" id="KW-0812">Transmembrane</keyword>
<evidence type="ECO:0000256" key="7">
    <source>
        <dbReference type="ARBA" id="ARBA00022792"/>
    </source>
</evidence>
<organism evidence="15 16">
    <name type="scientific">Vespula squamosa</name>
    <name type="common">Southern yellow jacket</name>
    <name type="synonym">Wasp</name>
    <dbReference type="NCBI Taxonomy" id="30214"/>
    <lineage>
        <taxon>Eukaryota</taxon>
        <taxon>Metazoa</taxon>
        <taxon>Ecdysozoa</taxon>
        <taxon>Arthropoda</taxon>
        <taxon>Hexapoda</taxon>
        <taxon>Insecta</taxon>
        <taxon>Pterygota</taxon>
        <taxon>Neoptera</taxon>
        <taxon>Endopterygota</taxon>
        <taxon>Hymenoptera</taxon>
        <taxon>Apocrita</taxon>
        <taxon>Aculeata</taxon>
        <taxon>Vespoidea</taxon>
        <taxon>Vespidae</taxon>
        <taxon>Vespinae</taxon>
        <taxon>Vespula</taxon>
    </lineage>
</organism>
<dbReference type="GO" id="GO:0045271">
    <property type="term" value="C:respiratory chain complex I"/>
    <property type="evidence" value="ECO:0007669"/>
    <property type="project" value="UniProtKB-UniRule"/>
</dbReference>
<dbReference type="Proteomes" id="UP001607302">
    <property type="component" value="Unassembled WGS sequence"/>
</dbReference>
<proteinExistence type="inferred from homology"/>
<keyword evidence="10 14" id="KW-0496">Mitochondrion</keyword>
<reference evidence="15 16" key="1">
    <citation type="journal article" date="2024" name="Ann. Entomol. Soc. Am.">
        <title>Genomic analyses of the southern and eastern yellowjacket wasps (Hymenoptera: Vespidae) reveal evolutionary signatures of social life.</title>
        <authorList>
            <person name="Catto M.A."/>
            <person name="Caine P.B."/>
            <person name="Orr S.E."/>
            <person name="Hunt B.G."/>
            <person name="Goodisman M.A.D."/>
        </authorList>
    </citation>
    <scope>NUCLEOTIDE SEQUENCE [LARGE SCALE GENOMIC DNA]</scope>
    <source>
        <strain evidence="15">233</strain>
        <tissue evidence="15">Head and thorax</tissue>
    </source>
</reference>
<keyword evidence="16" id="KW-1185">Reference proteome</keyword>
<keyword evidence="11 14" id="KW-0472">Membrane</keyword>
<evidence type="ECO:0000256" key="6">
    <source>
        <dbReference type="ARBA" id="ARBA00022692"/>
    </source>
</evidence>
<keyword evidence="7 14" id="KW-0999">Mitochondrion inner membrane</keyword>
<protein>
    <recommendedName>
        <fullName evidence="3 14">NADH dehydrogenase [ubiquinone] 1 alpha subcomplex subunit 13</fullName>
    </recommendedName>
</protein>
<dbReference type="GO" id="GO:0005743">
    <property type="term" value="C:mitochondrial inner membrane"/>
    <property type="evidence" value="ECO:0007669"/>
    <property type="project" value="UniProtKB-SubCell"/>
</dbReference>
<name>A0ABD2ACY4_VESSQ</name>
<evidence type="ECO:0000256" key="3">
    <source>
        <dbReference type="ARBA" id="ARBA00018192"/>
    </source>
</evidence>
<keyword evidence="5 14" id="KW-0679">Respiratory chain</keyword>
<dbReference type="EMBL" id="JAUDFV010000152">
    <property type="protein sequence ID" value="KAL2718483.1"/>
    <property type="molecule type" value="Genomic_DNA"/>
</dbReference>
<evidence type="ECO:0000256" key="8">
    <source>
        <dbReference type="ARBA" id="ARBA00022982"/>
    </source>
</evidence>
<evidence type="ECO:0000256" key="4">
    <source>
        <dbReference type="ARBA" id="ARBA00022448"/>
    </source>
</evidence>
<feature type="transmembrane region" description="Helical" evidence="14">
    <location>
        <begin position="32"/>
        <end position="53"/>
    </location>
</feature>
<dbReference type="InterPro" id="IPR009346">
    <property type="entry name" value="GRIM-19"/>
</dbReference>
<evidence type="ECO:0000256" key="13">
    <source>
        <dbReference type="ARBA" id="ARBA00046797"/>
    </source>
</evidence>
<comment type="subcellular location">
    <subcellularLocation>
        <location evidence="1 14">Mitochondrion inner membrane</location>
        <topology evidence="1 14">Single-pass membrane protein</topology>
        <orientation evidence="1 14">Matrix side</orientation>
    </subcellularLocation>
</comment>
<comment type="caution">
    <text evidence="15">The sequence shown here is derived from an EMBL/GenBank/DDBJ whole genome shotgun (WGS) entry which is preliminary data.</text>
</comment>
<comment type="similarity">
    <text evidence="2 14">Belongs to the complex I NDUFA13 subunit family.</text>
</comment>
<gene>
    <name evidence="15" type="ORF">V1478_012359</name>
</gene>
<accession>A0ABD2ACY4</accession>
<evidence type="ECO:0000256" key="10">
    <source>
        <dbReference type="ARBA" id="ARBA00023128"/>
    </source>
</evidence>
<keyword evidence="15" id="KW-0830">Ubiquinone</keyword>
<evidence type="ECO:0000256" key="11">
    <source>
        <dbReference type="ARBA" id="ARBA00023136"/>
    </source>
</evidence>
<evidence type="ECO:0000256" key="1">
    <source>
        <dbReference type="ARBA" id="ARBA00004298"/>
    </source>
</evidence>
<evidence type="ECO:0000313" key="16">
    <source>
        <dbReference type="Proteomes" id="UP001607302"/>
    </source>
</evidence>